<feature type="region of interest" description="Disordered" evidence="1">
    <location>
        <begin position="1"/>
        <end position="21"/>
    </location>
</feature>
<feature type="compositionally biased region" description="Low complexity" evidence="1">
    <location>
        <begin position="9"/>
        <end position="21"/>
    </location>
</feature>
<evidence type="ECO:0000313" key="2">
    <source>
        <dbReference type="EMBL" id="EFX71339.1"/>
    </source>
</evidence>
<name>E9H9Z8_DAPPU</name>
<dbReference type="EMBL" id="GL732610">
    <property type="protein sequence ID" value="EFX71339.1"/>
    <property type="molecule type" value="Genomic_DNA"/>
</dbReference>
<gene>
    <name evidence="2" type="ORF">DAPPUDRAFT_255753</name>
</gene>
<reference evidence="2 3" key="1">
    <citation type="journal article" date="2011" name="Science">
        <title>The ecoresponsive genome of Daphnia pulex.</title>
        <authorList>
            <person name="Colbourne J.K."/>
            <person name="Pfrender M.E."/>
            <person name="Gilbert D."/>
            <person name="Thomas W.K."/>
            <person name="Tucker A."/>
            <person name="Oakley T.H."/>
            <person name="Tokishita S."/>
            <person name="Aerts A."/>
            <person name="Arnold G.J."/>
            <person name="Basu M.K."/>
            <person name="Bauer D.J."/>
            <person name="Caceres C.E."/>
            <person name="Carmel L."/>
            <person name="Casola C."/>
            <person name="Choi J.H."/>
            <person name="Detter J.C."/>
            <person name="Dong Q."/>
            <person name="Dusheyko S."/>
            <person name="Eads B.D."/>
            <person name="Frohlich T."/>
            <person name="Geiler-Samerotte K.A."/>
            <person name="Gerlach D."/>
            <person name="Hatcher P."/>
            <person name="Jogdeo S."/>
            <person name="Krijgsveld J."/>
            <person name="Kriventseva E.V."/>
            <person name="Kultz D."/>
            <person name="Laforsch C."/>
            <person name="Lindquist E."/>
            <person name="Lopez J."/>
            <person name="Manak J.R."/>
            <person name="Muller J."/>
            <person name="Pangilinan J."/>
            <person name="Patwardhan R.P."/>
            <person name="Pitluck S."/>
            <person name="Pritham E.J."/>
            <person name="Rechtsteiner A."/>
            <person name="Rho M."/>
            <person name="Rogozin I.B."/>
            <person name="Sakarya O."/>
            <person name="Salamov A."/>
            <person name="Schaack S."/>
            <person name="Shapiro H."/>
            <person name="Shiga Y."/>
            <person name="Skalitzky C."/>
            <person name="Smith Z."/>
            <person name="Souvorov A."/>
            <person name="Sung W."/>
            <person name="Tang Z."/>
            <person name="Tsuchiya D."/>
            <person name="Tu H."/>
            <person name="Vos H."/>
            <person name="Wang M."/>
            <person name="Wolf Y.I."/>
            <person name="Yamagata H."/>
            <person name="Yamada T."/>
            <person name="Ye Y."/>
            <person name="Shaw J.R."/>
            <person name="Andrews J."/>
            <person name="Crease T.J."/>
            <person name="Tang H."/>
            <person name="Lucas S.M."/>
            <person name="Robertson H.M."/>
            <person name="Bork P."/>
            <person name="Koonin E.V."/>
            <person name="Zdobnov E.M."/>
            <person name="Grigoriev I.V."/>
            <person name="Lynch M."/>
            <person name="Boore J.L."/>
        </authorList>
    </citation>
    <scope>NUCLEOTIDE SEQUENCE [LARGE SCALE GENOMIC DNA]</scope>
</reference>
<dbReference type="Proteomes" id="UP000000305">
    <property type="component" value="Unassembled WGS sequence"/>
</dbReference>
<evidence type="ECO:0000256" key="1">
    <source>
        <dbReference type="SAM" id="MobiDB-lite"/>
    </source>
</evidence>
<dbReference type="InParanoid" id="E9H9Z8"/>
<accession>E9H9Z8</accession>
<sequence>MDSKKPDDSSSSAAAESSAAAAAQPNISIIEQVLMQQQTLLREMRDMMVERVQKKFKVPQTGTVEPKLATVDIDGFAAEVSAIVLKKELPWMEGTFGLMLMAVAKYWGWPFLKYLWEKVKLKLRRVSRDTHQLVPREGNAYHNKDQTKNQKSDKIPLSQPANNSAIKQLLNKQLTVLKEIKVSVASMEPPTNDMPHESGQPTGPGVGDQ</sequence>
<feature type="region of interest" description="Disordered" evidence="1">
    <location>
        <begin position="134"/>
        <end position="161"/>
    </location>
</feature>
<dbReference type="AlphaFoldDB" id="E9H9Z8"/>
<dbReference type="HOGENOM" id="CLU_1316622_0_0_1"/>
<organism evidence="2 3">
    <name type="scientific">Daphnia pulex</name>
    <name type="common">Water flea</name>
    <dbReference type="NCBI Taxonomy" id="6669"/>
    <lineage>
        <taxon>Eukaryota</taxon>
        <taxon>Metazoa</taxon>
        <taxon>Ecdysozoa</taxon>
        <taxon>Arthropoda</taxon>
        <taxon>Crustacea</taxon>
        <taxon>Branchiopoda</taxon>
        <taxon>Diplostraca</taxon>
        <taxon>Cladocera</taxon>
        <taxon>Anomopoda</taxon>
        <taxon>Daphniidae</taxon>
        <taxon>Daphnia</taxon>
    </lineage>
</organism>
<evidence type="ECO:0000313" key="3">
    <source>
        <dbReference type="Proteomes" id="UP000000305"/>
    </source>
</evidence>
<feature type="region of interest" description="Disordered" evidence="1">
    <location>
        <begin position="185"/>
        <end position="209"/>
    </location>
</feature>
<dbReference type="KEGG" id="dpx:DAPPUDRAFT_255753"/>
<keyword evidence="3" id="KW-1185">Reference proteome</keyword>
<feature type="compositionally biased region" description="Basic and acidic residues" evidence="1">
    <location>
        <begin position="142"/>
        <end position="154"/>
    </location>
</feature>
<proteinExistence type="predicted"/>
<protein>
    <submittedName>
        <fullName evidence="2">Uncharacterized protein</fullName>
    </submittedName>
</protein>